<feature type="region of interest" description="Disordered" evidence="9">
    <location>
        <begin position="1"/>
        <end position="43"/>
    </location>
</feature>
<dbReference type="GO" id="GO:1990077">
    <property type="term" value="C:primosome complex"/>
    <property type="evidence" value="ECO:0007669"/>
    <property type="project" value="UniProtKB-UniRule"/>
</dbReference>
<dbReference type="InterPro" id="IPR027417">
    <property type="entry name" value="P-loop_NTPase"/>
</dbReference>
<reference evidence="11 12" key="1">
    <citation type="submission" date="2020-07" db="EMBL/GenBank/DDBJ databases">
        <title>Sequencing the genomes of 1000 actinobacteria strains.</title>
        <authorList>
            <person name="Klenk H.-P."/>
        </authorList>
    </citation>
    <scope>NUCLEOTIDE SEQUENCE [LARGE SCALE GENOMIC DNA]</scope>
    <source>
        <strain evidence="11 12">DSM 24723</strain>
    </source>
</reference>
<feature type="binding site" evidence="8">
    <location>
        <position position="471"/>
    </location>
    <ligand>
        <name>Zn(2+)</name>
        <dbReference type="ChEBI" id="CHEBI:29105"/>
        <label>2</label>
    </ligand>
</feature>
<protein>
    <recommendedName>
        <fullName evidence="8">Probable replication restart protein PriA</fullName>
    </recommendedName>
    <alternativeName>
        <fullName evidence="8">Putative ATP-dependent DNA helicase PriA</fullName>
    </alternativeName>
</protein>
<dbReference type="GO" id="GO:0006270">
    <property type="term" value="P:DNA replication initiation"/>
    <property type="evidence" value="ECO:0007669"/>
    <property type="project" value="TreeGrafter"/>
</dbReference>
<evidence type="ECO:0000256" key="5">
    <source>
        <dbReference type="ARBA" id="ARBA00022833"/>
    </source>
</evidence>
<comment type="subunit">
    <text evidence="8">Component of the replication restart primosome.</text>
</comment>
<dbReference type="InterPro" id="IPR005259">
    <property type="entry name" value="PriA"/>
</dbReference>
<dbReference type="SUPFAM" id="SSF52540">
    <property type="entry name" value="P-loop containing nucleoside triphosphate hydrolases"/>
    <property type="match status" value="1"/>
</dbReference>
<evidence type="ECO:0000256" key="8">
    <source>
        <dbReference type="HAMAP-Rule" id="MF_00983"/>
    </source>
</evidence>
<keyword evidence="11" id="KW-0378">Hydrolase</keyword>
<dbReference type="EMBL" id="JACBZX010000001">
    <property type="protein sequence ID" value="NYG38278.1"/>
    <property type="molecule type" value="Genomic_DNA"/>
</dbReference>
<comment type="similarity">
    <text evidence="8">Belongs to the helicase family. PriA subfamily.</text>
</comment>
<dbReference type="GO" id="GO:0016787">
    <property type="term" value="F:hydrolase activity"/>
    <property type="evidence" value="ECO:0007669"/>
    <property type="project" value="UniProtKB-KW"/>
</dbReference>
<dbReference type="InterPro" id="IPR042115">
    <property type="entry name" value="PriA_3primeBD_sf"/>
</dbReference>
<feature type="domain" description="Primosomal protein N' 3' DNA-binding" evidence="10">
    <location>
        <begin position="48"/>
        <end position="146"/>
    </location>
</feature>
<keyword evidence="2 8" id="KW-0235">DNA replication</keyword>
<evidence type="ECO:0000256" key="9">
    <source>
        <dbReference type="SAM" id="MobiDB-lite"/>
    </source>
</evidence>
<dbReference type="GO" id="GO:0006310">
    <property type="term" value="P:DNA recombination"/>
    <property type="evidence" value="ECO:0007669"/>
    <property type="project" value="InterPro"/>
</dbReference>
<evidence type="ECO:0000313" key="12">
    <source>
        <dbReference type="Proteomes" id="UP000592181"/>
    </source>
</evidence>
<feature type="binding site" evidence="8">
    <location>
        <position position="498"/>
    </location>
    <ligand>
        <name>Zn(2+)</name>
        <dbReference type="ChEBI" id="CHEBI:29105"/>
        <label>1</label>
    </ligand>
</feature>
<evidence type="ECO:0000256" key="1">
    <source>
        <dbReference type="ARBA" id="ARBA00022515"/>
    </source>
</evidence>
<dbReference type="Pfam" id="PF17764">
    <property type="entry name" value="PriA_3primeBD"/>
    <property type="match status" value="1"/>
</dbReference>
<keyword evidence="6 8" id="KW-0067">ATP-binding</keyword>
<feature type="region of interest" description="Disordered" evidence="9">
    <location>
        <begin position="151"/>
        <end position="207"/>
    </location>
</feature>
<name>A0A852X776_9MICO</name>
<evidence type="ECO:0000256" key="4">
    <source>
        <dbReference type="ARBA" id="ARBA00022741"/>
    </source>
</evidence>
<dbReference type="AlphaFoldDB" id="A0A852X776"/>
<dbReference type="InterPro" id="IPR041222">
    <property type="entry name" value="PriA_3primeBD"/>
</dbReference>
<dbReference type="GO" id="GO:0005524">
    <property type="term" value="F:ATP binding"/>
    <property type="evidence" value="ECO:0007669"/>
    <property type="project" value="UniProtKB-UniRule"/>
</dbReference>
<proteinExistence type="inferred from homology"/>
<comment type="cofactor">
    <cofactor evidence="8">
        <name>Zn(2+)</name>
        <dbReference type="ChEBI" id="CHEBI:29105"/>
    </cofactor>
    <text evidence="8">Binds 2 zinc ions per subunit.</text>
</comment>
<keyword evidence="5 8" id="KW-0862">Zinc</keyword>
<dbReference type="Gene3D" id="3.40.1440.60">
    <property type="entry name" value="PriA, 3(prime) DNA-binding domain"/>
    <property type="match status" value="1"/>
</dbReference>
<dbReference type="Gene3D" id="3.40.50.300">
    <property type="entry name" value="P-loop containing nucleotide triphosphate hydrolases"/>
    <property type="match status" value="1"/>
</dbReference>
<comment type="caution">
    <text evidence="8">As this protein does not have any detectable helicase domains, it probably does not have helicase activity.</text>
</comment>
<evidence type="ECO:0000256" key="3">
    <source>
        <dbReference type="ARBA" id="ARBA00022723"/>
    </source>
</evidence>
<keyword evidence="3 8" id="KW-0479">Metal-binding</keyword>
<comment type="caution">
    <text evidence="11">The sequence shown here is derived from an EMBL/GenBank/DDBJ whole genome shotgun (WGS) entry which is preliminary data.</text>
</comment>
<feature type="compositionally biased region" description="Low complexity" evidence="9">
    <location>
        <begin position="162"/>
        <end position="176"/>
    </location>
</feature>
<keyword evidence="7 8" id="KW-0238">DNA-binding</keyword>
<dbReference type="GO" id="GO:0043138">
    <property type="term" value="F:3'-5' DNA helicase activity"/>
    <property type="evidence" value="ECO:0007669"/>
    <property type="project" value="TreeGrafter"/>
</dbReference>
<feature type="binding site" evidence="8">
    <location>
        <position position="468"/>
    </location>
    <ligand>
        <name>Zn(2+)</name>
        <dbReference type="ChEBI" id="CHEBI:29105"/>
        <label>2</label>
    </ligand>
</feature>
<evidence type="ECO:0000256" key="6">
    <source>
        <dbReference type="ARBA" id="ARBA00022840"/>
    </source>
</evidence>
<dbReference type="Proteomes" id="UP000592181">
    <property type="component" value="Unassembled WGS sequence"/>
</dbReference>
<evidence type="ECO:0000313" key="11">
    <source>
        <dbReference type="EMBL" id="NYG38278.1"/>
    </source>
</evidence>
<dbReference type="GO" id="GO:0006302">
    <property type="term" value="P:double-strand break repair"/>
    <property type="evidence" value="ECO:0007669"/>
    <property type="project" value="InterPro"/>
</dbReference>
<feature type="binding site" evidence="8">
    <location>
        <position position="486"/>
    </location>
    <ligand>
        <name>Zn(2+)</name>
        <dbReference type="ChEBI" id="CHEBI:29105"/>
        <label>2</label>
    </ligand>
</feature>
<feature type="binding site" evidence="8">
    <location>
        <position position="501"/>
    </location>
    <ligand>
        <name>Zn(2+)</name>
        <dbReference type="ChEBI" id="CHEBI:29105"/>
        <label>1</label>
    </ligand>
</feature>
<accession>A0A852X776</accession>
<dbReference type="HAMAP" id="MF_00983">
    <property type="entry name" value="PriA"/>
    <property type="match status" value="1"/>
</dbReference>
<feature type="binding site" evidence="8">
    <location>
        <position position="462"/>
    </location>
    <ligand>
        <name>Zn(2+)</name>
        <dbReference type="ChEBI" id="CHEBI:29105"/>
        <label>1</label>
    </ligand>
</feature>
<dbReference type="RefSeq" id="WP_179463503.1">
    <property type="nucleotide sequence ID" value="NZ_JACBZX010000001.1"/>
</dbReference>
<dbReference type="PANTHER" id="PTHR30580">
    <property type="entry name" value="PRIMOSOMAL PROTEIN N"/>
    <property type="match status" value="1"/>
</dbReference>
<gene>
    <name evidence="8" type="primary">priA</name>
    <name evidence="11" type="ORF">BJY28_002747</name>
</gene>
<dbReference type="GO" id="GO:0008270">
    <property type="term" value="F:zinc ion binding"/>
    <property type="evidence" value="ECO:0007669"/>
    <property type="project" value="UniProtKB-UniRule"/>
</dbReference>
<feature type="binding site" evidence="8">
    <location>
        <position position="489"/>
    </location>
    <ligand>
        <name>Zn(2+)</name>
        <dbReference type="ChEBI" id="CHEBI:29105"/>
        <label>2</label>
    </ligand>
</feature>
<dbReference type="GO" id="GO:0006269">
    <property type="term" value="P:DNA replication, synthesis of primer"/>
    <property type="evidence" value="ECO:0007669"/>
    <property type="project" value="UniProtKB-KW"/>
</dbReference>
<feature type="binding site" evidence="8">
    <location>
        <position position="459"/>
    </location>
    <ligand>
        <name>Zn(2+)</name>
        <dbReference type="ChEBI" id="CHEBI:29105"/>
        <label>1</label>
    </ligand>
</feature>
<comment type="function">
    <text evidence="8">Initiates the restart of stalled replication forks, which reloads the replicative helicase on sites other than the origin of replication. Recognizes and binds to abandoned replication forks and remodels them to uncover a helicase loading site. Promotes assembly of the primosome at these replication forks.</text>
</comment>
<feature type="compositionally biased region" description="Basic and acidic residues" evidence="9">
    <location>
        <begin position="151"/>
        <end position="161"/>
    </location>
</feature>
<keyword evidence="4 8" id="KW-0547">Nucleotide-binding</keyword>
<evidence type="ECO:0000259" key="10">
    <source>
        <dbReference type="Pfam" id="PF17764"/>
    </source>
</evidence>
<sequence>MSRTDQPEALLDVPAPAGGAGRADGSGQAAAPSEGRGEARQTRPVAAVLVDSGLAHLDHEFEYAVPDDLDEAARPGVRVKVRFAGQDRPGYLVERRVEAVHEGRLAPLRTVVSDEPVLTPHVLQTARRVAAEQAGTVQDVLRLAIPPRHARAERALPREPATEVGETEESVVATEAETAEVRGAEESAAAAQAKESEAAERSATVGDDPVPPVWQDYRAGAAWWRRVRAGESPRAAWLAAPSRPPERDWPRALAEAARAAEESGRGAVIVVPDLRDVSRVDAALTEVLGADRHVRLTADQGPQARYTAWLKALRGHVRVVVGTRAAAYAPVPDLGLVAWWDDGDDLHQEPRSPYPHVRQVLTARADLAGAALLVGGLTMSTDTAALVGAGRLPVIGGTPPRREAPRVVVAGEGIDEERDGPGARAHIPSSAWRAAREALQHGPVLLQVPRRGYLPAMSCASCRAPARCQHCHGPLALPGPDRAPECRWCARSPSGFVCPHCEGTRLRAGVVGARRTAEEIGRAFPGVPVLTSGGDRVREQVGSDPAIVVATPGAEPVADGGYRAVLLLDAWALLDRPDLRAAEEAVRRWFAAAALARSWTDGGVVVLAGAPGHVTLPPVEALVRWDPQWFVGRELAERAELGLPPTSWSAQVRTTRGRCRQIVEIVDRAGGEALGPLPVPGDDEHAILVVRAAFDRGPALARALHDLRAGESARKERDLTAVRVGARDALG</sequence>
<keyword evidence="1 8" id="KW-0639">Primosome</keyword>
<keyword evidence="12" id="KW-1185">Reference proteome</keyword>
<evidence type="ECO:0000256" key="7">
    <source>
        <dbReference type="ARBA" id="ARBA00023125"/>
    </source>
</evidence>
<evidence type="ECO:0000256" key="2">
    <source>
        <dbReference type="ARBA" id="ARBA00022705"/>
    </source>
</evidence>
<dbReference type="PANTHER" id="PTHR30580:SF0">
    <property type="entry name" value="PRIMOSOMAL PROTEIN N"/>
    <property type="match status" value="1"/>
</dbReference>
<dbReference type="GO" id="GO:0003677">
    <property type="term" value="F:DNA binding"/>
    <property type="evidence" value="ECO:0007669"/>
    <property type="project" value="UniProtKB-UniRule"/>
</dbReference>
<organism evidence="11 12">
    <name type="scientific">Janibacter alkaliphilus</name>
    <dbReference type="NCBI Taxonomy" id="1069963"/>
    <lineage>
        <taxon>Bacteria</taxon>
        <taxon>Bacillati</taxon>
        <taxon>Actinomycetota</taxon>
        <taxon>Actinomycetes</taxon>
        <taxon>Micrococcales</taxon>
        <taxon>Intrasporangiaceae</taxon>
        <taxon>Janibacter</taxon>
    </lineage>
</organism>